<dbReference type="AlphaFoldDB" id="A0A8J3A916"/>
<feature type="domain" description="ABC transmembrane type-1" evidence="9">
    <location>
        <begin position="32"/>
        <end position="298"/>
    </location>
</feature>
<evidence type="ECO:0000313" key="10">
    <source>
        <dbReference type="EMBL" id="GGI05058.1"/>
    </source>
</evidence>
<keyword evidence="2 7" id="KW-0812">Transmembrane</keyword>
<feature type="transmembrane region" description="Helical" evidence="7">
    <location>
        <begin position="144"/>
        <end position="164"/>
    </location>
</feature>
<accession>A0A8J3A916</accession>
<dbReference type="Gene3D" id="3.40.50.300">
    <property type="entry name" value="P-loop containing nucleotide triphosphate hydrolases"/>
    <property type="match status" value="1"/>
</dbReference>
<dbReference type="SMART" id="SM00382">
    <property type="entry name" value="AAA"/>
    <property type="match status" value="1"/>
</dbReference>
<evidence type="ECO:0000259" key="9">
    <source>
        <dbReference type="PROSITE" id="PS50929"/>
    </source>
</evidence>
<feature type="transmembrane region" description="Helical" evidence="7">
    <location>
        <begin position="30"/>
        <end position="52"/>
    </location>
</feature>
<dbReference type="Pfam" id="PF00664">
    <property type="entry name" value="ABC_membrane"/>
    <property type="match status" value="1"/>
</dbReference>
<keyword evidence="3" id="KW-0547">Nucleotide-binding</keyword>
<sequence>MTGSVPSHDATGRRASWRVIRHMMGVRKSAYWGGGILWWAFLVAPLAVGILLEQLFDALAGGGPALWLLAAVAGVEITRALTLPAVGWVFEPFWGHAETVLRTNVLRSQLHPDPTERGPAIIDAAGALPLFRDDPEHVARATDFWLSLVATGAIAVVALAVIIARIDLGVALVVAVPLLVACGFGHLLAPMVRRRRADDRAVTAEVTGYLGEVFGAVTTVTTSGASPAIVDHLERLCERRRVTAVRDRVAAQLLPAVGSSAGDLALAGGLLAAALLVAEDLTAGQVALLASYAPLLAGVPRHWAGWLAVRRHADVAVDRLLGAVADREVTRLIAPVGAVALDPPPVPRAPLPPAPSAPRLQLVGVVTETPDGRRIGPVDLDVPPGGFAVVTGRVGSGKSTLVRAVLGLAPLVAGEIRWDGEVVDAPRWMTPPRAAYVAQVPTLFSEALDDNLRLGWDVDDADLQQALDAAAARELVGSLEDGLDTRLGPRGIRLSGGQAHRVAAARALVAGSALVVADDLSAALDAGTEAELLDRILGRGRTMLVVSHRPSVLARADVVLELG</sequence>
<dbReference type="PROSITE" id="PS50929">
    <property type="entry name" value="ABC_TM1F"/>
    <property type="match status" value="1"/>
</dbReference>
<dbReference type="Pfam" id="PF00005">
    <property type="entry name" value="ABC_tran"/>
    <property type="match status" value="1"/>
</dbReference>
<evidence type="ECO:0000259" key="8">
    <source>
        <dbReference type="PROSITE" id="PS50893"/>
    </source>
</evidence>
<dbReference type="InterPro" id="IPR027417">
    <property type="entry name" value="P-loop_NTPase"/>
</dbReference>
<dbReference type="InterPro" id="IPR003439">
    <property type="entry name" value="ABC_transporter-like_ATP-bd"/>
</dbReference>
<feature type="transmembrane region" description="Helical" evidence="7">
    <location>
        <begin position="170"/>
        <end position="189"/>
    </location>
</feature>
<keyword evidence="11" id="KW-1185">Reference proteome</keyword>
<dbReference type="PANTHER" id="PTHR24221">
    <property type="entry name" value="ATP-BINDING CASSETTE SUB-FAMILY B"/>
    <property type="match status" value="1"/>
</dbReference>
<dbReference type="SUPFAM" id="SSF52540">
    <property type="entry name" value="P-loop containing nucleoside triphosphate hydrolases"/>
    <property type="match status" value="1"/>
</dbReference>
<dbReference type="GO" id="GO:0140359">
    <property type="term" value="F:ABC-type transporter activity"/>
    <property type="evidence" value="ECO:0007669"/>
    <property type="project" value="InterPro"/>
</dbReference>
<proteinExistence type="predicted"/>
<evidence type="ECO:0000256" key="6">
    <source>
        <dbReference type="ARBA" id="ARBA00023136"/>
    </source>
</evidence>
<keyword evidence="4 10" id="KW-0067">ATP-binding</keyword>
<gene>
    <name evidence="10" type="ORF">GCM10011354_12200</name>
</gene>
<evidence type="ECO:0000256" key="5">
    <source>
        <dbReference type="ARBA" id="ARBA00022989"/>
    </source>
</evidence>
<dbReference type="SUPFAM" id="SSF90123">
    <property type="entry name" value="ABC transporter transmembrane region"/>
    <property type="match status" value="1"/>
</dbReference>
<comment type="caution">
    <text evidence="10">The sequence shown here is derived from an EMBL/GenBank/DDBJ whole genome shotgun (WGS) entry which is preliminary data.</text>
</comment>
<dbReference type="OrthoDB" id="9770415at2"/>
<reference evidence="10" key="2">
    <citation type="submission" date="2020-09" db="EMBL/GenBank/DDBJ databases">
        <authorList>
            <person name="Sun Q."/>
            <person name="Zhou Y."/>
        </authorList>
    </citation>
    <scope>NUCLEOTIDE SEQUENCE</scope>
    <source>
        <strain evidence="10">CGMCC 1.14988</strain>
    </source>
</reference>
<evidence type="ECO:0000256" key="1">
    <source>
        <dbReference type="ARBA" id="ARBA00004651"/>
    </source>
</evidence>
<organism evidence="10 11">
    <name type="scientific">Egicoccus halophilus</name>
    <dbReference type="NCBI Taxonomy" id="1670830"/>
    <lineage>
        <taxon>Bacteria</taxon>
        <taxon>Bacillati</taxon>
        <taxon>Actinomycetota</taxon>
        <taxon>Nitriliruptoria</taxon>
        <taxon>Egicoccales</taxon>
        <taxon>Egicoccaceae</taxon>
        <taxon>Egicoccus</taxon>
    </lineage>
</organism>
<dbReference type="GO" id="GO:0005524">
    <property type="term" value="F:ATP binding"/>
    <property type="evidence" value="ECO:0007669"/>
    <property type="project" value="UniProtKB-KW"/>
</dbReference>
<dbReference type="InterPro" id="IPR003593">
    <property type="entry name" value="AAA+_ATPase"/>
</dbReference>
<comment type="subcellular location">
    <subcellularLocation>
        <location evidence="1">Cell membrane</location>
        <topology evidence="1">Multi-pass membrane protein</topology>
    </subcellularLocation>
</comment>
<keyword evidence="6 7" id="KW-0472">Membrane</keyword>
<evidence type="ECO:0000256" key="2">
    <source>
        <dbReference type="ARBA" id="ARBA00022692"/>
    </source>
</evidence>
<evidence type="ECO:0000256" key="7">
    <source>
        <dbReference type="SAM" id="Phobius"/>
    </source>
</evidence>
<keyword evidence="5 7" id="KW-1133">Transmembrane helix</keyword>
<dbReference type="Proteomes" id="UP000650511">
    <property type="component" value="Unassembled WGS sequence"/>
</dbReference>
<dbReference type="GO" id="GO:0016887">
    <property type="term" value="F:ATP hydrolysis activity"/>
    <property type="evidence" value="ECO:0007669"/>
    <property type="project" value="InterPro"/>
</dbReference>
<dbReference type="RefSeq" id="WP_130649513.1">
    <property type="nucleotide sequence ID" value="NZ_BMHA01000004.1"/>
</dbReference>
<dbReference type="PROSITE" id="PS50893">
    <property type="entry name" value="ABC_TRANSPORTER_2"/>
    <property type="match status" value="1"/>
</dbReference>
<dbReference type="InterPro" id="IPR036640">
    <property type="entry name" value="ABC1_TM_sf"/>
</dbReference>
<evidence type="ECO:0000313" key="11">
    <source>
        <dbReference type="Proteomes" id="UP000650511"/>
    </source>
</evidence>
<dbReference type="InterPro" id="IPR011527">
    <property type="entry name" value="ABC1_TM_dom"/>
</dbReference>
<feature type="domain" description="ABC transporter" evidence="8">
    <location>
        <begin position="360"/>
        <end position="562"/>
    </location>
</feature>
<dbReference type="PANTHER" id="PTHR24221:SF423">
    <property type="entry name" value="ABC TRANSPORTER"/>
    <property type="match status" value="1"/>
</dbReference>
<evidence type="ECO:0000256" key="3">
    <source>
        <dbReference type="ARBA" id="ARBA00022741"/>
    </source>
</evidence>
<dbReference type="Gene3D" id="1.20.1560.10">
    <property type="entry name" value="ABC transporter type 1, transmembrane domain"/>
    <property type="match status" value="1"/>
</dbReference>
<evidence type="ECO:0000256" key="4">
    <source>
        <dbReference type="ARBA" id="ARBA00022840"/>
    </source>
</evidence>
<dbReference type="EMBL" id="BMHA01000004">
    <property type="protein sequence ID" value="GGI05058.1"/>
    <property type="molecule type" value="Genomic_DNA"/>
</dbReference>
<dbReference type="InterPro" id="IPR039421">
    <property type="entry name" value="Type_1_exporter"/>
</dbReference>
<name>A0A8J3A916_9ACTN</name>
<dbReference type="GO" id="GO:0005886">
    <property type="term" value="C:plasma membrane"/>
    <property type="evidence" value="ECO:0007669"/>
    <property type="project" value="UniProtKB-SubCell"/>
</dbReference>
<protein>
    <submittedName>
        <fullName evidence="10">ABC transporter ATP-binding protein</fullName>
    </submittedName>
</protein>
<reference evidence="10" key="1">
    <citation type="journal article" date="2014" name="Int. J. Syst. Evol. Microbiol.">
        <title>Complete genome sequence of Corynebacterium casei LMG S-19264T (=DSM 44701T), isolated from a smear-ripened cheese.</title>
        <authorList>
            <consortium name="US DOE Joint Genome Institute (JGI-PGF)"/>
            <person name="Walter F."/>
            <person name="Albersmeier A."/>
            <person name="Kalinowski J."/>
            <person name="Ruckert C."/>
        </authorList>
    </citation>
    <scope>NUCLEOTIDE SEQUENCE</scope>
    <source>
        <strain evidence="10">CGMCC 1.14988</strain>
    </source>
</reference>